<proteinExistence type="predicted"/>
<organism evidence="4 5">
    <name type="scientific">Acinetobacter variabilis</name>
    <dbReference type="NCBI Taxonomy" id="70346"/>
    <lineage>
        <taxon>Bacteria</taxon>
        <taxon>Pseudomonadati</taxon>
        <taxon>Pseudomonadota</taxon>
        <taxon>Gammaproteobacteria</taxon>
        <taxon>Moraxellales</taxon>
        <taxon>Moraxellaceae</taxon>
        <taxon>Acinetobacter</taxon>
    </lineage>
</organism>
<dbReference type="PROSITE" id="PS51257">
    <property type="entry name" value="PROKAR_LIPOPROTEIN"/>
    <property type="match status" value="1"/>
</dbReference>
<gene>
    <name evidence="4" type="ORF">IAQ69_08320</name>
</gene>
<dbReference type="Proteomes" id="UP000596079">
    <property type="component" value="Chromosome"/>
</dbReference>
<evidence type="ECO:0000256" key="2">
    <source>
        <dbReference type="SAM" id="SignalP"/>
    </source>
</evidence>
<dbReference type="GO" id="GO:0030572">
    <property type="term" value="F:phosphatidyltransferase activity"/>
    <property type="evidence" value="ECO:0007669"/>
    <property type="project" value="UniProtKB-ARBA"/>
</dbReference>
<dbReference type="InterPro" id="IPR025202">
    <property type="entry name" value="PLD-like_dom"/>
</dbReference>
<accession>A0A7T7WGG7</accession>
<name>A0A7T7WGG7_9GAMM</name>
<dbReference type="AlphaFoldDB" id="A0A7T7WGG7"/>
<dbReference type="SUPFAM" id="SSF56024">
    <property type="entry name" value="Phospholipase D/nuclease"/>
    <property type="match status" value="2"/>
</dbReference>
<dbReference type="SMART" id="SM00155">
    <property type="entry name" value="PLDc"/>
    <property type="match status" value="2"/>
</dbReference>
<protein>
    <submittedName>
        <fullName evidence="4">Phospholipase D family protein</fullName>
    </submittedName>
</protein>
<feature type="coiled-coil region" evidence="1">
    <location>
        <begin position="242"/>
        <end position="276"/>
    </location>
</feature>
<keyword evidence="1" id="KW-0175">Coiled coil</keyword>
<keyword evidence="2" id="KW-0732">Signal</keyword>
<feature type="domain" description="PLD phosphodiesterase" evidence="3">
    <location>
        <begin position="408"/>
        <end position="434"/>
    </location>
</feature>
<dbReference type="InterPro" id="IPR001736">
    <property type="entry name" value="PLipase_D/transphosphatidylase"/>
</dbReference>
<dbReference type="Gene3D" id="3.30.870.10">
    <property type="entry name" value="Endonuclease Chain A"/>
    <property type="match status" value="2"/>
</dbReference>
<dbReference type="CDD" id="cd09111">
    <property type="entry name" value="PLDc_ymdC_like_1"/>
    <property type="match status" value="1"/>
</dbReference>
<reference evidence="4 5" key="1">
    <citation type="submission" date="2020-08" db="EMBL/GenBank/DDBJ databases">
        <title>Emergence of ISAba1-mediated novel tet(X) in Acinetobacter variabilis from a chicken farm.</title>
        <authorList>
            <person name="Peng K."/>
            <person name="Li R."/>
        </authorList>
    </citation>
    <scope>NUCLEOTIDE SEQUENCE [LARGE SCALE GENOMIC DNA]</scope>
    <source>
        <strain evidence="4 5">XM9F202-2</strain>
    </source>
</reference>
<dbReference type="GO" id="GO:0032049">
    <property type="term" value="P:cardiolipin biosynthetic process"/>
    <property type="evidence" value="ECO:0007669"/>
    <property type="project" value="UniProtKB-ARBA"/>
</dbReference>
<evidence type="ECO:0000259" key="3">
    <source>
        <dbReference type="PROSITE" id="PS50035"/>
    </source>
</evidence>
<dbReference type="RefSeq" id="WP_200228604.1">
    <property type="nucleotide sequence ID" value="NZ_CP060811.1"/>
</dbReference>
<feature type="chain" id="PRO_5032977635" evidence="2">
    <location>
        <begin position="26"/>
        <end position="517"/>
    </location>
</feature>
<feature type="domain" description="PLD phosphodiesterase" evidence="3">
    <location>
        <begin position="162"/>
        <end position="189"/>
    </location>
</feature>
<dbReference type="EMBL" id="CP060811">
    <property type="protein sequence ID" value="QQN86894.1"/>
    <property type="molecule type" value="Genomic_DNA"/>
</dbReference>
<dbReference type="PANTHER" id="PTHR21248:SF12">
    <property type="entry name" value="CARDIOLIPIN SYNTHASE C"/>
    <property type="match status" value="1"/>
</dbReference>
<dbReference type="PANTHER" id="PTHR21248">
    <property type="entry name" value="CARDIOLIPIN SYNTHASE"/>
    <property type="match status" value="1"/>
</dbReference>
<dbReference type="Pfam" id="PF13091">
    <property type="entry name" value="PLDc_2"/>
    <property type="match status" value="2"/>
</dbReference>
<feature type="signal peptide" evidence="2">
    <location>
        <begin position="1"/>
        <end position="25"/>
    </location>
</feature>
<evidence type="ECO:0000313" key="4">
    <source>
        <dbReference type="EMBL" id="QQN86894.1"/>
    </source>
</evidence>
<sequence>MTKPSSITCLSIFVFSLTISGCELAPNTAKDEAITPVQSAHWIREEQLPQIQEGKTAYLPLYDGFMSMAARLYLINQAKYHLDLQYYIWKDDYIGNMILSQLLKAADRGVKVRVQIDDQNGTQLDDKLLALAQHPNFEVRLFNPYKFRQLRALDYGFRMKYINPRMHNKLIIADGTAAVTGGRNISSEYFDASKDFQFSDVDIFFAGKPAHDANQTFIKFWNDDLSYDIRQVLNDSGNPQLLKRLRTEFKEDEVDKNELKRRVGIAEQQIDEQLRKRPIKWGNAYFVADAPSKVRRSAQNGDYIYTHMLELMGEPKDHLELVSSYFIPTQEGADYLSKRSQQGVKIRILTNSFQANDVALVHAYYQQYRKQLLKNGIELWEFKPYIERPKRTWYEIMTGNIIPAKNKNSSSLHAKFFDLDGMVFIGSFNFDPRSAYLNTEVGLVIESDQLQDEITKSLNQYLPRMAYQLKLDKEGEIIWLEHQKNGSVIQHNHDPETTQFQRYMMNLATKFPGEWLM</sequence>
<dbReference type="PROSITE" id="PS50035">
    <property type="entry name" value="PLD"/>
    <property type="match status" value="2"/>
</dbReference>
<evidence type="ECO:0000313" key="5">
    <source>
        <dbReference type="Proteomes" id="UP000596079"/>
    </source>
</evidence>
<evidence type="ECO:0000256" key="1">
    <source>
        <dbReference type="SAM" id="Coils"/>
    </source>
</evidence>
<dbReference type="CDD" id="cd09113">
    <property type="entry name" value="PLDc_ymdC_like_2"/>
    <property type="match status" value="1"/>
</dbReference>